<keyword evidence="2" id="KW-1185">Reference proteome</keyword>
<evidence type="ECO:0000313" key="2">
    <source>
        <dbReference type="Proteomes" id="UP001497516"/>
    </source>
</evidence>
<sequence>MNEGIDVTTRHFNARRDAFDTLKQKHEYKLHSVACPLTKFMILILDLVLKLLHENSEEPQTARILLYKLFYDRTDQGDDPIHLEPD</sequence>
<evidence type="ECO:0000313" key="1">
    <source>
        <dbReference type="EMBL" id="CAL1404812.1"/>
    </source>
</evidence>
<organism evidence="1 2">
    <name type="scientific">Linum trigynum</name>
    <dbReference type="NCBI Taxonomy" id="586398"/>
    <lineage>
        <taxon>Eukaryota</taxon>
        <taxon>Viridiplantae</taxon>
        <taxon>Streptophyta</taxon>
        <taxon>Embryophyta</taxon>
        <taxon>Tracheophyta</taxon>
        <taxon>Spermatophyta</taxon>
        <taxon>Magnoliopsida</taxon>
        <taxon>eudicotyledons</taxon>
        <taxon>Gunneridae</taxon>
        <taxon>Pentapetalae</taxon>
        <taxon>rosids</taxon>
        <taxon>fabids</taxon>
        <taxon>Malpighiales</taxon>
        <taxon>Linaceae</taxon>
        <taxon>Linum</taxon>
    </lineage>
</organism>
<gene>
    <name evidence="1" type="ORF">LTRI10_LOCUS44634</name>
</gene>
<protein>
    <submittedName>
        <fullName evidence="1">Uncharacterized protein</fullName>
    </submittedName>
</protein>
<dbReference type="Proteomes" id="UP001497516">
    <property type="component" value="Chromosome 8"/>
</dbReference>
<proteinExistence type="predicted"/>
<reference evidence="1 2" key="1">
    <citation type="submission" date="2024-04" db="EMBL/GenBank/DDBJ databases">
        <authorList>
            <person name="Fracassetti M."/>
        </authorList>
    </citation>
    <scope>NUCLEOTIDE SEQUENCE [LARGE SCALE GENOMIC DNA]</scope>
</reference>
<name>A0AAV2G3R7_9ROSI</name>
<dbReference type="EMBL" id="OZ034821">
    <property type="protein sequence ID" value="CAL1404812.1"/>
    <property type="molecule type" value="Genomic_DNA"/>
</dbReference>
<accession>A0AAV2G3R7</accession>
<dbReference type="AlphaFoldDB" id="A0AAV2G3R7"/>